<evidence type="ECO:0000313" key="3">
    <source>
        <dbReference type="EMBL" id="CAD7404483.1"/>
    </source>
</evidence>
<proteinExistence type="predicted"/>
<keyword evidence="2" id="KW-0812">Transmembrane</keyword>
<keyword evidence="2" id="KW-1133">Transmembrane helix</keyword>
<gene>
    <name evidence="3" type="ORF">TPSB3V08_LOCUS4520</name>
</gene>
<feature type="transmembrane region" description="Helical" evidence="2">
    <location>
        <begin position="42"/>
        <end position="62"/>
    </location>
</feature>
<organism evidence="3">
    <name type="scientific">Timema poppense</name>
    <name type="common">Walking stick</name>
    <dbReference type="NCBI Taxonomy" id="170557"/>
    <lineage>
        <taxon>Eukaryota</taxon>
        <taxon>Metazoa</taxon>
        <taxon>Ecdysozoa</taxon>
        <taxon>Arthropoda</taxon>
        <taxon>Hexapoda</taxon>
        <taxon>Insecta</taxon>
        <taxon>Pterygota</taxon>
        <taxon>Neoptera</taxon>
        <taxon>Polyneoptera</taxon>
        <taxon>Phasmatodea</taxon>
        <taxon>Timematodea</taxon>
        <taxon>Timematoidea</taxon>
        <taxon>Timematidae</taxon>
        <taxon>Timema</taxon>
    </lineage>
</organism>
<dbReference type="EMBL" id="OD002187">
    <property type="protein sequence ID" value="CAD7404483.1"/>
    <property type="molecule type" value="Genomic_DNA"/>
</dbReference>
<accession>A0A7R9CZN6</accession>
<name>A0A7R9CZN6_TIMPO</name>
<keyword evidence="2" id="KW-0472">Membrane</keyword>
<keyword evidence="1" id="KW-0175">Coiled coil</keyword>
<sequence length="228" mass="25751">MESPKVSIFFASSAFSVDVTSFVVFSTANIILSSMNSATSSLSFWICLIIIASISCFVVLITSYKINAFAMRAAEEYLRKRRPQLVPHLCLGRDTLFLKCTPCSIMETGYWNFPDGEHFASSSSLYTQNIREQTLISQHCVYDAVTTIGGINNLNTSKSLIHAARNTHIRFKEAARLYEKENIEKSWKATEKRRTSIEIKKLEEKCRKIVEDAQKASAVIEDEIKALK</sequence>
<evidence type="ECO:0000256" key="1">
    <source>
        <dbReference type="SAM" id="Coils"/>
    </source>
</evidence>
<dbReference type="AlphaFoldDB" id="A0A7R9CZN6"/>
<protein>
    <submittedName>
        <fullName evidence="3">Uncharacterized protein</fullName>
    </submittedName>
</protein>
<reference evidence="3" key="1">
    <citation type="submission" date="2020-11" db="EMBL/GenBank/DDBJ databases">
        <authorList>
            <person name="Tran Van P."/>
        </authorList>
    </citation>
    <scope>NUCLEOTIDE SEQUENCE</scope>
</reference>
<feature type="coiled-coil region" evidence="1">
    <location>
        <begin position="192"/>
        <end position="219"/>
    </location>
</feature>
<evidence type="ECO:0000256" key="2">
    <source>
        <dbReference type="SAM" id="Phobius"/>
    </source>
</evidence>